<dbReference type="SUPFAM" id="SSF48557">
    <property type="entry name" value="L-aspartase-like"/>
    <property type="match status" value="1"/>
</dbReference>
<evidence type="ECO:0000313" key="3">
    <source>
        <dbReference type="EMBL" id="MBP0617305.1"/>
    </source>
</evidence>
<dbReference type="Pfam" id="PF00206">
    <property type="entry name" value="Lyase_1"/>
    <property type="match status" value="1"/>
</dbReference>
<dbReference type="EMBL" id="JAGJCF010000015">
    <property type="protein sequence ID" value="MBP0617305.1"/>
    <property type="molecule type" value="Genomic_DNA"/>
</dbReference>
<dbReference type="PROSITE" id="PS00163">
    <property type="entry name" value="FUMARATE_LYASES"/>
    <property type="match status" value="1"/>
</dbReference>
<reference evidence="3 4" key="1">
    <citation type="submission" date="2021-04" db="EMBL/GenBank/DDBJ databases">
        <title>Whole genome sequence of Jiella sp. KSK16Y-1.</title>
        <authorList>
            <person name="Tuo L."/>
        </authorList>
    </citation>
    <scope>NUCLEOTIDE SEQUENCE [LARGE SCALE GENOMIC DNA]</scope>
    <source>
        <strain evidence="3 4">KSK16Y-1</strain>
    </source>
</reference>
<name>A0ABS4BKT7_9HYPH</name>
<proteinExistence type="inferred from homology"/>
<dbReference type="PRINTS" id="PR00149">
    <property type="entry name" value="FUMRATELYASE"/>
</dbReference>
<dbReference type="GO" id="GO:0047472">
    <property type="term" value="F:3-carboxy-cis,cis-muconate cycloisomerase activity"/>
    <property type="evidence" value="ECO:0007669"/>
    <property type="project" value="UniProtKB-EC"/>
</dbReference>
<evidence type="ECO:0000256" key="1">
    <source>
        <dbReference type="ARBA" id="ARBA00034772"/>
    </source>
</evidence>
<dbReference type="PRINTS" id="PR00145">
    <property type="entry name" value="ARGSUCLYASE"/>
</dbReference>
<dbReference type="Gene3D" id="1.20.200.10">
    <property type="entry name" value="Fumarase/aspartase (Central domain)"/>
    <property type="match status" value="1"/>
</dbReference>
<dbReference type="EC" id="5.5.1.2" evidence="3"/>
<dbReference type="PANTHER" id="PTHR43172">
    <property type="entry name" value="ADENYLOSUCCINATE LYASE"/>
    <property type="match status" value="1"/>
</dbReference>
<dbReference type="Proteomes" id="UP000678276">
    <property type="component" value="Unassembled WGS sequence"/>
</dbReference>
<dbReference type="RefSeq" id="WP_209595935.1">
    <property type="nucleotide sequence ID" value="NZ_JAGJCF010000015.1"/>
</dbReference>
<protein>
    <submittedName>
        <fullName evidence="3">3-carboxy-cis,cis-muconate cycloisomerase</fullName>
        <ecNumber evidence="3">5.5.1.2</ecNumber>
    </submittedName>
</protein>
<comment type="similarity">
    <text evidence="1">Belongs to the class-II fumarase/aspartase family.</text>
</comment>
<dbReference type="InterPro" id="IPR020557">
    <property type="entry name" value="Fumarate_lyase_CS"/>
</dbReference>
<evidence type="ECO:0000313" key="4">
    <source>
        <dbReference type="Proteomes" id="UP000678276"/>
    </source>
</evidence>
<organism evidence="3 4">
    <name type="scientific">Jiella mangrovi</name>
    <dbReference type="NCBI Taxonomy" id="2821407"/>
    <lineage>
        <taxon>Bacteria</taxon>
        <taxon>Pseudomonadati</taxon>
        <taxon>Pseudomonadota</taxon>
        <taxon>Alphaproteobacteria</taxon>
        <taxon>Hyphomicrobiales</taxon>
        <taxon>Aurantimonadaceae</taxon>
        <taxon>Jiella</taxon>
    </lineage>
</organism>
<evidence type="ECO:0000259" key="2">
    <source>
        <dbReference type="Pfam" id="PF00206"/>
    </source>
</evidence>
<keyword evidence="3" id="KW-0413">Isomerase</keyword>
<dbReference type="InterPro" id="IPR000362">
    <property type="entry name" value="Fumarate_lyase_fam"/>
</dbReference>
<dbReference type="InterPro" id="IPR022761">
    <property type="entry name" value="Fumarate_lyase_N"/>
</dbReference>
<sequence length="356" mass="37338">MTASVFSSPVLGQLFGDEEIGSYFLAAADIEAMVAFEVALAEAQADAGLIEASHLQAIQARAAGFTPDLAALSAGTARDGVVVPSLLKQLRAGLPEDAATALHKGATSQDVIDASLAMRMQGVSLVLDRRLAAITDAFTRWNLEAGDTKVMAHTRMQAAKETRFSRKLASWGDPLVRCRLRRETIAPRAFALRIGGAVGDRAGLGNEADRIVDGVASRLGLTAVPAAMHSERDGLVELADWFSLITGALGKFGQDAALALQSEVGELQLSGGGGSSAMPHKNNPVGAEILVTLARFNATLVSGMHHALVHENERSGAAWSLEWMLLPQMAMAAGAATRTGLDLLDKLSLAAPQRRG</sequence>
<comment type="caution">
    <text evidence="3">The sequence shown here is derived from an EMBL/GenBank/DDBJ whole genome shotgun (WGS) entry which is preliminary data.</text>
</comment>
<gene>
    <name evidence="3" type="ORF">J6595_17095</name>
</gene>
<feature type="domain" description="Fumarate lyase N-terminal" evidence="2">
    <location>
        <begin position="14"/>
        <end position="293"/>
    </location>
</feature>
<dbReference type="InterPro" id="IPR008948">
    <property type="entry name" value="L-Aspartase-like"/>
</dbReference>
<accession>A0ABS4BKT7</accession>
<keyword evidence="4" id="KW-1185">Reference proteome</keyword>
<dbReference type="NCBIfam" id="NF004631">
    <property type="entry name" value="PRK05975.1"/>
    <property type="match status" value="1"/>
</dbReference>
<dbReference type="PANTHER" id="PTHR43172:SF2">
    <property type="entry name" value="ADENYLOSUCCINATE LYASE C-TERMINAL DOMAIN-CONTAINING PROTEIN"/>
    <property type="match status" value="1"/>
</dbReference>